<dbReference type="PROSITE" id="PS50011">
    <property type="entry name" value="PROTEIN_KINASE_DOM"/>
    <property type="match status" value="1"/>
</dbReference>
<evidence type="ECO:0000256" key="3">
    <source>
        <dbReference type="ARBA" id="ARBA00022741"/>
    </source>
</evidence>
<dbReference type="Pfam" id="PF00069">
    <property type="entry name" value="Pkinase"/>
    <property type="match status" value="1"/>
</dbReference>
<dbReference type="OrthoDB" id="4062651at2759"/>
<reference evidence="10 11" key="1">
    <citation type="journal article" date="2019" name="Nat. Ecol. Evol.">
        <title>Megaphylogeny resolves global patterns of mushroom evolution.</title>
        <authorList>
            <person name="Varga T."/>
            <person name="Krizsan K."/>
            <person name="Foldi C."/>
            <person name="Dima B."/>
            <person name="Sanchez-Garcia M."/>
            <person name="Sanchez-Ramirez S."/>
            <person name="Szollosi G.J."/>
            <person name="Szarkandi J.G."/>
            <person name="Papp V."/>
            <person name="Albert L."/>
            <person name="Andreopoulos W."/>
            <person name="Angelini C."/>
            <person name="Antonin V."/>
            <person name="Barry K.W."/>
            <person name="Bougher N.L."/>
            <person name="Buchanan P."/>
            <person name="Buyck B."/>
            <person name="Bense V."/>
            <person name="Catcheside P."/>
            <person name="Chovatia M."/>
            <person name="Cooper J."/>
            <person name="Damon W."/>
            <person name="Desjardin D."/>
            <person name="Finy P."/>
            <person name="Geml J."/>
            <person name="Haridas S."/>
            <person name="Hughes K."/>
            <person name="Justo A."/>
            <person name="Karasinski D."/>
            <person name="Kautmanova I."/>
            <person name="Kiss B."/>
            <person name="Kocsube S."/>
            <person name="Kotiranta H."/>
            <person name="LaButti K.M."/>
            <person name="Lechner B.E."/>
            <person name="Liimatainen K."/>
            <person name="Lipzen A."/>
            <person name="Lukacs Z."/>
            <person name="Mihaltcheva S."/>
            <person name="Morgado L.N."/>
            <person name="Niskanen T."/>
            <person name="Noordeloos M.E."/>
            <person name="Ohm R.A."/>
            <person name="Ortiz-Santana B."/>
            <person name="Ovrebo C."/>
            <person name="Racz N."/>
            <person name="Riley R."/>
            <person name="Savchenko A."/>
            <person name="Shiryaev A."/>
            <person name="Soop K."/>
            <person name="Spirin V."/>
            <person name="Szebenyi C."/>
            <person name="Tomsovsky M."/>
            <person name="Tulloss R.E."/>
            <person name="Uehling J."/>
            <person name="Grigoriev I.V."/>
            <person name="Vagvolgyi C."/>
            <person name="Papp T."/>
            <person name="Martin F.M."/>
            <person name="Miettinen O."/>
            <person name="Hibbett D.S."/>
            <person name="Nagy L.G."/>
        </authorList>
    </citation>
    <scope>NUCLEOTIDE SEQUENCE [LARGE SCALE GENOMIC DNA]</scope>
    <source>
        <strain evidence="10 11">CBS 121175</strain>
    </source>
</reference>
<proteinExistence type="predicted"/>
<dbReference type="SUPFAM" id="SSF56112">
    <property type="entry name" value="Protein kinase-like (PK-like)"/>
    <property type="match status" value="1"/>
</dbReference>
<keyword evidence="11" id="KW-1185">Reference proteome</keyword>
<dbReference type="STRING" id="230819.A0A5C3L958"/>
<dbReference type="InterPro" id="IPR008271">
    <property type="entry name" value="Ser/Thr_kinase_AS"/>
</dbReference>
<dbReference type="PROSITE" id="PS00108">
    <property type="entry name" value="PROTEIN_KINASE_ST"/>
    <property type="match status" value="1"/>
</dbReference>
<evidence type="ECO:0000256" key="7">
    <source>
        <dbReference type="PIRSR" id="PIRSR630616-2"/>
    </source>
</evidence>
<dbReference type="PANTHER" id="PTHR24350">
    <property type="entry name" value="SERINE/THREONINE-PROTEIN KINASE IAL-RELATED"/>
    <property type="match status" value="1"/>
</dbReference>
<keyword evidence="5 7" id="KW-0067">ATP-binding</keyword>
<dbReference type="EMBL" id="ML210149">
    <property type="protein sequence ID" value="TFK29569.1"/>
    <property type="molecule type" value="Genomic_DNA"/>
</dbReference>
<dbReference type="GO" id="GO:0004674">
    <property type="term" value="F:protein serine/threonine kinase activity"/>
    <property type="evidence" value="ECO:0007669"/>
    <property type="project" value="UniProtKB-KW"/>
</dbReference>
<protein>
    <submittedName>
        <fullName evidence="10">Kinase-like protein</fullName>
    </submittedName>
</protein>
<dbReference type="InterPro" id="IPR000719">
    <property type="entry name" value="Prot_kinase_dom"/>
</dbReference>
<sequence length="51" mass="5665">ALAYLHSRGIIHRDIKPENVLVDMRGNVIIADLGLAYINREGTPLCPSTNY</sequence>
<feature type="binding site" evidence="7">
    <location>
        <position position="32"/>
    </location>
    <ligand>
        <name>ATP</name>
        <dbReference type="ChEBI" id="CHEBI:30616"/>
    </ligand>
</feature>
<evidence type="ECO:0000313" key="11">
    <source>
        <dbReference type="Proteomes" id="UP000307440"/>
    </source>
</evidence>
<evidence type="ECO:0000313" key="10">
    <source>
        <dbReference type="EMBL" id="TFK29569.1"/>
    </source>
</evidence>
<feature type="active site" description="Proton acceptor" evidence="6">
    <location>
        <position position="14"/>
    </location>
</feature>
<keyword evidence="2" id="KW-0808">Transferase</keyword>
<feature type="non-terminal residue" evidence="10">
    <location>
        <position position="51"/>
    </location>
</feature>
<name>A0A5C3L958_COPMA</name>
<keyword evidence="3 7" id="KW-0547">Nucleotide-binding</keyword>
<feature type="domain" description="Protein kinase" evidence="9">
    <location>
        <begin position="1"/>
        <end position="51"/>
    </location>
</feature>
<evidence type="ECO:0000259" key="9">
    <source>
        <dbReference type="PROSITE" id="PS50011"/>
    </source>
</evidence>
<dbReference type="InterPro" id="IPR011009">
    <property type="entry name" value="Kinase-like_dom_sf"/>
</dbReference>
<evidence type="ECO:0000256" key="2">
    <source>
        <dbReference type="ARBA" id="ARBA00022679"/>
    </source>
</evidence>
<dbReference type="Gene3D" id="1.10.510.10">
    <property type="entry name" value="Transferase(Phosphotransferase) domain 1"/>
    <property type="match status" value="1"/>
</dbReference>
<feature type="non-terminal residue" evidence="10">
    <location>
        <position position="1"/>
    </location>
</feature>
<dbReference type="InterPro" id="IPR030616">
    <property type="entry name" value="Aur-like"/>
</dbReference>
<keyword evidence="4 10" id="KW-0418">Kinase</keyword>
<evidence type="ECO:0000256" key="8">
    <source>
        <dbReference type="PIRSR" id="PIRSR630616-3"/>
    </source>
</evidence>
<evidence type="ECO:0000256" key="5">
    <source>
        <dbReference type="ARBA" id="ARBA00022840"/>
    </source>
</evidence>
<gene>
    <name evidence="10" type="ORF">FA15DRAFT_557817</name>
</gene>
<dbReference type="Proteomes" id="UP000307440">
    <property type="component" value="Unassembled WGS sequence"/>
</dbReference>
<evidence type="ECO:0000256" key="1">
    <source>
        <dbReference type="ARBA" id="ARBA00022527"/>
    </source>
</evidence>
<accession>A0A5C3L958</accession>
<dbReference type="GO" id="GO:0005524">
    <property type="term" value="F:ATP binding"/>
    <property type="evidence" value="ECO:0007669"/>
    <property type="project" value="UniProtKB-KW"/>
</dbReference>
<feature type="binding site" evidence="7">
    <location>
        <begin position="18"/>
        <end position="19"/>
    </location>
    <ligand>
        <name>ATP</name>
        <dbReference type="ChEBI" id="CHEBI:30616"/>
    </ligand>
</feature>
<evidence type="ECO:0000256" key="6">
    <source>
        <dbReference type="PIRSR" id="PIRSR630616-1"/>
    </source>
</evidence>
<feature type="cross-link" description="Glycyl lysine isopeptide (Lys-Gly) (interchain with G-Cter in SUMO2)" evidence="8">
    <location>
        <position position="16"/>
    </location>
</feature>
<keyword evidence="1" id="KW-0723">Serine/threonine-protein kinase</keyword>
<dbReference type="AlphaFoldDB" id="A0A5C3L958"/>
<organism evidence="10 11">
    <name type="scientific">Coprinopsis marcescibilis</name>
    <name type="common">Agaric fungus</name>
    <name type="synonym">Psathyrella marcescibilis</name>
    <dbReference type="NCBI Taxonomy" id="230819"/>
    <lineage>
        <taxon>Eukaryota</taxon>
        <taxon>Fungi</taxon>
        <taxon>Dikarya</taxon>
        <taxon>Basidiomycota</taxon>
        <taxon>Agaricomycotina</taxon>
        <taxon>Agaricomycetes</taxon>
        <taxon>Agaricomycetidae</taxon>
        <taxon>Agaricales</taxon>
        <taxon>Agaricineae</taxon>
        <taxon>Psathyrellaceae</taxon>
        <taxon>Coprinopsis</taxon>
    </lineage>
</organism>
<evidence type="ECO:0000256" key="4">
    <source>
        <dbReference type="ARBA" id="ARBA00022777"/>
    </source>
</evidence>